<dbReference type="SMART" id="SM00729">
    <property type="entry name" value="Elp3"/>
    <property type="match status" value="1"/>
</dbReference>
<proteinExistence type="inferred from homology"/>
<dbReference type="SFLD" id="SFLDF00562">
    <property type="entry name" value="HemN-like__clustered_with_heat"/>
    <property type="match status" value="1"/>
</dbReference>
<sequence length="441" mass="47868">MVYIHIPYCRSFCTYCGFYSIIPSWGYGALTDALCAEIEAREGEIRSAVFLPSGSRKCKGAVNTIYIGGGTPSVLPVDQIARLASACFRAVYGTESGLSMGGAFDEFTVEVNPDDIVRGGVRYAESLLGTGVTRVSMGVQSMDDRVLKWMNRRHNAAAARKAYRILREAGADNISIDLIFGYDIGRIIPSAAISDTDSDRYWMCMLEAALDIGGDGSLPEHISAYQLSVEEGSALAWMIEAGRYAEAQEDLCAAQYSRLCSVLAAAGYHHYEISNFARSGFEALHNSAYWRHTPYVGIGPAAHSLSRRTGSIQSAGSVAGQDMGSKEMTDWVRSWNAEDVDAYIAASLSGDWGSVRGAETLTREQLREEEIMLGLRTDRGVPSSLIMTGASAQKAKSLLASGALVRTGGDQTGRTDPEKEPYLRIPEDRFFVSDDIIAELI</sequence>
<evidence type="ECO:0000256" key="1">
    <source>
        <dbReference type="ARBA" id="ARBA00006100"/>
    </source>
</evidence>
<name>A0A9D9ERW5_9BACT</name>
<dbReference type="GO" id="GO:0006779">
    <property type="term" value="P:porphyrin-containing compound biosynthetic process"/>
    <property type="evidence" value="ECO:0007669"/>
    <property type="project" value="InterPro"/>
</dbReference>
<dbReference type="PROSITE" id="PS51918">
    <property type="entry name" value="RADICAL_SAM"/>
    <property type="match status" value="1"/>
</dbReference>
<dbReference type="InterPro" id="IPR034505">
    <property type="entry name" value="Coproporphyrinogen-III_oxidase"/>
</dbReference>
<evidence type="ECO:0000313" key="3">
    <source>
        <dbReference type="EMBL" id="MBO8451565.1"/>
    </source>
</evidence>
<dbReference type="InterPro" id="IPR007197">
    <property type="entry name" value="rSAM"/>
</dbReference>
<accession>A0A9D9ERW5</accession>
<dbReference type="AlphaFoldDB" id="A0A9D9ERW5"/>
<dbReference type="GO" id="GO:0051539">
    <property type="term" value="F:4 iron, 4 sulfur cluster binding"/>
    <property type="evidence" value="ECO:0007669"/>
    <property type="project" value="InterPro"/>
</dbReference>
<dbReference type="InterPro" id="IPR004559">
    <property type="entry name" value="HemW-like"/>
</dbReference>
<dbReference type="Gene3D" id="3.30.750.200">
    <property type="match status" value="1"/>
</dbReference>
<dbReference type="SFLD" id="SFLDG01065">
    <property type="entry name" value="anaerobic_coproporphyrinogen-I"/>
    <property type="match status" value="1"/>
</dbReference>
<dbReference type="Proteomes" id="UP000823661">
    <property type="component" value="Unassembled WGS sequence"/>
</dbReference>
<gene>
    <name evidence="3" type="ORF">IAC06_01605</name>
</gene>
<reference evidence="3" key="2">
    <citation type="journal article" date="2021" name="PeerJ">
        <title>Extensive microbial diversity within the chicken gut microbiome revealed by metagenomics and culture.</title>
        <authorList>
            <person name="Gilroy R."/>
            <person name="Ravi A."/>
            <person name="Getino M."/>
            <person name="Pursley I."/>
            <person name="Horton D.L."/>
            <person name="Alikhan N.F."/>
            <person name="Baker D."/>
            <person name="Gharbi K."/>
            <person name="Hall N."/>
            <person name="Watson M."/>
            <person name="Adriaenssens E.M."/>
            <person name="Foster-Nyarko E."/>
            <person name="Jarju S."/>
            <person name="Secka A."/>
            <person name="Antonio M."/>
            <person name="Oren A."/>
            <person name="Chaudhuri R.R."/>
            <person name="La Ragione R."/>
            <person name="Hildebrand F."/>
            <person name="Pallen M.J."/>
        </authorList>
    </citation>
    <scope>NUCLEOTIDE SEQUENCE</scope>
    <source>
        <strain evidence="3">B1-20833</strain>
    </source>
</reference>
<dbReference type="SFLD" id="SFLDS00029">
    <property type="entry name" value="Radical_SAM"/>
    <property type="match status" value="1"/>
</dbReference>
<evidence type="ECO:0000313" key="4">
    <source>
        <dbReference type="Proteomes" id="UP000823661"/>
    </source>
</evidence>
<dbReference type="Pfam" id="PF04055">
    <property type="entry name" value="Radical_SAM"/>
    <property type="match status" value="1"/>
</dbReference>
<dbReference type="InterPro" id="IPR058240">
    <property type="entry name" value="rSAM_sf"/>
</dbReference>
<feature type="domain" description="Radical SAM core" evidence="2">
    <location>
        <begin position="1"/>
        <end position="272"/>
    </location>
</feature>
<dbReference type="PANTHER" id="PTHR13932:SF5">
    <property type="entry name" value="RADICAL S-ADENOSYL METHIONINE DOMAIN-CONTAINING PROTEIN 1, MITOCHONDRIAL"/>
    <property type="match status" value="1"/>
</dbReference>
<dbReference type="InterPro" id="IPR006638">
    <property type="entry name" value="Elp3/MiaA/NifB-like_rSAM"/>
</dbReference>
<dbReference type="PANTHER" id="PTHR13932">
    <property type="entry name" value="COPROPORPHYRINIGEN III OXIDASE"/>
    <property type="match status" value="1"/>
</dbReference>
<reference evidence="3" key="1">
    <citation type="submission" date="2020-10" db="EMBL/GenBank/DDBJ databases">
        <authorList>
            <person name="Gilroy R."/>
        </authorList>
    </citation>
    <scope>NUCLEOTIDE SEQUENCE</scope>
    <source>
        <strain evidence="3">B1-20833</strain>
    </source>
</reference>
<protein>
    <submittedName>
        <fullName evidence="3">Coproporphyrinogen III oxidase family protein</fullName>
    </submittedName>
</protein>
<dbReference type="EMBL" id="JADIMI010000014">
    <property type="protein sequence ID" value="MBO8451565.1"/>
    <property type="molecule type" value="Genomic_DNA"/>
</dbReference>
<dbReference type="GO" id="GO:0004109">
    <property type="term" value="F:coproporphyrinogen oxidase activity"/>
    <property type="evidence" value="ECO:0007669"/>
    <property type="project" value="InterPro"/>
</dbReference>
<organism evidence="3 4">
    <name type="scientific">Candidatus Cryptobacteroides intestinavium</name>
    <dbReference type="NCBI Taxonomy" id="2840766"/>
    <lineage>
        <taxon>Bacteria</taxon>
        <taxon>Pseudomonadati</taxon>
        <taxon>Bacteroidota</taxon>
        <taxon>Bacteroidia</taxon>
        <taxon>Bacteroidales</taxon>
        <taxon>Candidatus Cryptobacteroides</taxon>
    </lineage>
</organism>
<evidence type="ECO:0000259" key="2">
    <source>
        <dbReference type="PROSITE" id="PS51918"/>
    </source>
</evidence>
<comment type="similarity">
    <text evidence="1">Belongs to the anaerobic coproporphyrinogen-III oxidase family. HemW subfamily.</text>
</comment>
<dbReference type="GO" id="GO:0005737">
    <property type="term" value="C:cytoplasm"/>
    <property type="evidence" value="ECO:0007669"/>
    <property type="project" value="InterPro"/>
</dbReference>
<comment type="caution">
    <text evidence="3">The sequence shown here is derived from an EMBL/GenBank/DDBJ whole genome shotgun (WGS) entry which is preliminary data.</text>
</comment>
<dbReference type="SUPFAM" id="SSF102114">
    <property type="entry name" value="Radical SAM enzymes"/>
    <property type="match status" value="1"/>
</dbReference>